<organism evidence="1 2">
    <name type="scientific">Zophobas morio</name>
    <dbReference type="NCBI Taxonomy" id="2755281"/>
    <lineage>
        <taxon>Eukaryota</taxon>
        <taxon>Metazoa</taxon>
        <taxon>Ecdysozoa</taxon>
        <taxon>Arthropoda</taxon>
        <taxon>Hexapoda</taxon>
        <taxon>Insecta</taxon>
        <taxon>Pterygota</taxon>
        <taxon>Neoptera</taxon>
        <taxon>Endopterygota</taxon>
        <taxon>Coleoptera</taxon>
        <taxon>Polyphaga</taxon>
        <taxon>Cucujiformia</taxon>
        <taxon>Tenebrionidae</taxon>
        <taxon>Zophobas</taxon>
    </lineage>
</organism>
<comment type="caution">
    <text evidence="1">The sequence shown here is derived from an EMBL/GenBank/DDBJ whole genome shotgun (WGS) entry which is preliminary data.</text>
</comment>
<dbReference type="Proteomes" id="UP001168821">
    <property type="component" value="Unassembled WGS sequence"/>
</dbReference>
<reference evidence="1" key="1">
    <citation type="journal article" date="2023" name="G3 (Bethesda)">
        <title>Whole genome assemblies of Zophobas morio and Tenebrio molitor.</title>
        <authorList>
            <person name="Kaur S."/>
            <person name="Stinson S.A."/>
            <person name="diCenzo G.C."/>
        </authorList>
    </citation>
    <scope>NUCLEOTIDE SEQUENCE</scope>
    <source>
        <strain evidence="1">QUZm001</strain>
    </source>
</reference>
<dbReference type="EMBL" id="JALNTZ010000003">
    <property type="protein sequence ID" value="KAJ3659059.1"/>
    <property type="molecule type" value="Genomic_DNA"/>
</dbReference>
<protein>
    <submittedName>
        <fullName evidence="1">Uncharacterized protein</fullName>
    </submittedName>
</protein>
<dbReference type="AlphaFoldDB" id="A0AA38IQ61"/>
<sequence>MYQLVAIVCSVNVFNNSDFSDSERVDVDLLFGVADGNARLGRELWIECYMSEFKPQTHDRGRDRTEKYRKLKNKFWNASKKRPNISIHRLAAEVGVLQFVVDRTLKEQGLRSKSASFGAR</sequence>
<name>A0AA38IQ61_9CUCU</name>
<accession>A0AA38IQ61</accession>
<evidence type="ECO:0000313" key="2">
    <source>
        <dbReference type="Proteomes" id="UP001168821"/>
    </source>
</evidence>
<keyword evidence="2" id="KW-1185">Reference proteome</keyword>
<evidence type="ECO:0000313" key="1">
    <source>
        <dbReference type="EMBL" id="KAJ3659059.1"/>
    </source>
</evidence>
<gene>
    <name evidence="1" type="ORF">Zmor_010768</name>
</gene>
<proteinExistence type="predicted"/>